<evidence type="ECO:0000313" key="3">
    <source>
        <dbReference type="Proteomes" id="UP001163046"/>
    </source>
</evidence>
<organism evidence="2 3">
    <name type="scientific">Desmophyllum pertusum</name>
    <dbReference type="NCBI Taxonomy" id="174260"/>
    <lineage>
        <taxon>Eukaryota</taxon>
        <taxon>Metazoa</taxon>
        <taxon>Cnidaria</taxon>
        <taxon>Anthozoa</taxon>
        <taxon>Hexacorallia</taxon>
        <taxon>Scleractinia</taxon>
        <taxon>Caryophylliina</taxon>
        <taxon>Caryophylliidae</taxon>
        <taxon>Desmophyllum</taxon>
    </lineage>
</organism>
<name>A0A9X0CPE1_9CNID</name>
<feature type="compositionally biased region" description="Basic and acidic residues" evidence="1">
    <location>
        <begin position="1"/>
        <end position="20"/>
    </location>
</feature>
<dbReference type="Proteomes" id="UP001163046">
    <property type="component" value="Unassembled WGS sequence"/>
</dbReference>
<feature type="region of interest" description="Disordered" evidence="1">
    <location>
        <begin position="208"/>
        <end position="238"/>
    </location>
</feature>
<dbReference type="InterPro" id="IPR027417">
    <property type="entry name" value="P-loop_NTPase"/>
</dbReference>
<comment type="caution">
    <text evidence="2">The sequence shown here is derived from an EMBL/GenBank/DDBJ whole genome shotgun (WGS) entry which is preliminary data.</text>
</comment>
<evidence type="ECO:0000313" key="2">
    <source>
        <dbReference type="EMBL" id="KAJ7370511.1"/>
    </source>
</evidence>
<dbReference type="AlphaFoldDB" id="A0A9X0CPE1"/>
<dbReference type="EMBL" id="MU826863">
    <property type="protein sequence ID" value="KAJ7370511.1"/>
    <property type="molecule type" value="Genomic_DNA"/>
</dbReference>
<protein>
    <submittedName>
        <fullName evidence="2">Uncharacterized protein</fullName>
    </submittedName>
</protein>
<reference evidence="2" key="1">
    <citation type="submission" date="2023-01" db="EMBL/GenBank/DDBJ databases">
        <title>Genome assembly of the deep-sea coral Lophelia pertusa.</title>
        <authorList>
            <person name="Herrera S."/>
            <person name="Cordes E."/>
        </authorList>
    </citation>
    <scope>NUCLEOTIDE SEQUENCE</scope>
    <source>
        <strain evidence="2">USNM1676648</strain>
        <tissue evidence="2">Polyp</tissue>
    </source>
</reference>
<dbReference type="Gene3D" id="3.40.50.300">
    <property type="entry name" value="P-loop containing nucleotide triphosphate hydrolases"/>
    <property type="match status" value="1"/>
</dbReference>
<feature type="non-terminal residue" evidence="2">
    <location>
        <position position="1"/>
    </location>
</feature>
<accession>A0A9X0CPE1</accession>
<keyword evidence="3" id="KW-1185">Reference proteome</keyword>
<dbReference type="OrthoDB" id="5987261at2759"/>
<feature type="region of interest" description="Disordered" evidence="1">
    <location>
        <begin position="1"/>
        <end position="23"/>
    </location>
</feature>
<evidence type="ECO:0000256" key="1">
    <source>
        <dbReference type="SAM" id="MobiDB-lite"/>
    </source>
</evidence>
<proteinExistence type="predicted"/>
<sequence length="238" mass="27498">MTGKNIEVDSRSENTPDKPEMLNAMSPPDFITKHVHQWLKYGSGITKEESVVSIDLWDFARQRLYCASHPVFLSSRSVFILVHNLSKHLNAPAQLWVRQRTHDVSLENPYHETNVENLQSWLATIHSVKSLYEETDDNAQRMLPYLLPPVFIVGTHADKPVEDIAVIKSRIQQSISGKEYEKHVVRPFFSIDNTARSMRSRIKKFFRQDPQGREHQAEGKRLFGKGKEMTEKMAEAKK</sequence>
<gene>
    <name evidence="2" type="ORF">OS493_031793</name>
</gene>